<dbReference type="Pfam" id="PF06074">
    <property type="entry name" value="Portal_Mu"/>
    <property type="match status" value="1"/>
</dbReference>
<name>A0ABT0R632_9BACT</name>
<keyword evidence="3" id="KW-1185">Reference proteome</keyword>
<organism evidence="2 3">
    <name type="scientific">Akkermansia massiliensis</name>
    <dbReference type="NCBI Taxonomy" id="2927224"/>
    <lineage>
        <taxon>Bacteria</taxon>
        <taxon>Pseudomonadati</taxon>
        <taxon>Verrucomicrobiota</taxon>
        <taxon>Verrucomicrobiia</taxon>
        <taxon>Verrucomicrobiales</taxon>
        <taxon>Akkermansiaceae</taxon>
        <taxon>Akkermansia</taxon>
    </lineage>
</organism>
<feature type="compositionally biased region" description="Basic and acidic residues" evidence="1">
    <location>
        <begin position="562"/>
        <end position="582"/>
    </location>
</feature>
<evidence type="ECO:0000313" key="3">
    <source>
        <dbReference type="Proteomes" id="UP001202031"/>
    </source>
</evidence>
<feature type="compositionally biased region" description="Polar residues" evidence="1">
    <location>
        <begin position="583"/>
        <end position="597"/>
    </location>
</feature>
<feature type="compositionally biased region" description="Basic and acidic residues" evidence="1">
    <location>
        <begin position="655"/>
        <end position="666"/>
    </location>
</feature>
<accession>A0ABT0R632</accession>
<feature type="region of interest" description="Disordered" evidence="1">
    <location>
        <begin position="534"/>
        <end position="597"/>
    </location>
</feature>
<sequence>MSRNNKFRKGGTLGNLTLTPAQAARLKSDSKPVVFTEQDLRDILGDQSRHLSYTPPLDFLNISTVRSCMNEALRGAYAQVQWIWEQLEPADAVLASCVEKRDTALKKLPWRIVKKKGLSDLEDAIADAQLRTAKDFCNAISNMDEAIAAFGQASFRHFRRLQMVETSREFILQVTDNWNWSRDGYGGPWQWNPRATFGTARAEEVPVPEWSILTRLCPRPIDQVAMMLCLDRKNAKAQWMTCNGRYGTPPFFVIMPEGTDEDTKTLYLKMAMQCISNSCGTLPPGADVKAVSVPASTPDMFLKLIDLSTQELVLRSTNGQMTMLTAPGAGTNTETGSTHEDGFDDLAAAEGKDIAGVLNRGMVRPIIEQWHPGQEIYVELEIKHPEADDTVASVTNISQLAGAGYRTPDDQVQELTGYNVTTQAMPGADGLGLQSPLLREMHTRYAPTMLWPAAREAFDQSCMRKDCNSRTQEPALSKDELDTLRRMAEVPGIGEVAKLAETLQDPLKAAMDTEMQNGPQEPGTPVATPLQIANLEDDDERKDTNGKMSRSEAARHAARVRWGQEGRTGRNRGVGREGETRSGRSNTPLKAGQNATVTEKVDAVEKAIRKTAAKGGRVQGVAKIGSSSLTVEHGSPGQGKKGTKGHGSSHAAAKHFADPQDTDARKAARAAVVGKKSKDAKSGNVRSEHQGTNTVLGQTGKKRAIKMITAHKKK</sequence>
<evidence type="ECO:0000313" key="2">
    <source>
        <dbReference type="EMBL" id="MCL6656387.1"/>
    </source>
</evidence>
<dbReference type="RefSeq" id="WP_215489904.1">
    <property type="nucleotide sequence ID" value="NZ_JAMGSI010000001.1"/>
</dbReference>
<feature type="compositionally biased region" description="Basic and acidic residues" evidence="1">
    <location>
        <begin position="676"/>
        <end position="689"/>
    </location>
</feature>
<feature type="compositionally biased region" description="Basic and acidic residues" evidence="1">
    <location>
        <begin position="541"/>
        <end position="555"/>
    </location>
</feature>
<evidence type="ECO:0000256" key="1">
    <source>
        <dbReference type="SAM" id="MobiDB-lite"/>
    </source>
</evidence>
<dbReference type="Proteomes" id="UP001202031">
    <property type="component" value="Unassembled WGS sequence"/>
</dbReference>
<dbReference type="EMBL" id="JAMGSI010000001">
    <property type="protein sequence ID" value="MCL6656387.1"/>
    <property type="molecule type" value="Genomic_DNA"/>
</dbReference>
<gene>
    <name evidence="2" type="ORF">M8N44_03525</name>
</gene>
<protein>
    <submittedName>
        <fullName evidence="2">DUF935 domain-containing protein</fullName>
    </submittedName>
</protein>
<dbReference type="InterPro" id="IPR009279">
    <property type="entry name" value="Portal_Mu"/>
</dbReference>
<comment type="caution">
    <text evidence="2">The sequence shown here is derived from an EMBL/GenBank/DDBJ whole genome shotgun (WGS) entry which is preliminary data.</text>
</comment>
<feature type="region of interest" description="Disordered" evidence="1">
    <location>
        <begin position="628"/>
        <end position="703"/>
    </location>
</feature>
<reference evidence="2 3" key="1">
    <citation type="submission" date="2022-03" db="EMBL/GenBank/DDBJ databases">
        <title>Taxonomic description of new species and reclassification of some bacterial strains.</title>
        <authorList>
            <person name="Ndongo S."/>
        </authorList>
    </citation>
    <scope>NUCLEOTIDE SEQUENCE [LARGE SCALE GENOMIC DNA]</scope>
    <source>
        <strain evidence="2 3">Marseille-P6666</strain>
    </source>
</reference>
<proteinExistence type="predicted"/>
<dbReference type="GeneID" id="84022911"/>